<evidence type="ECO:0000256" key="1">
    <source>
        <dbReference type="ARBA" id="ARBA00023125"/>
    </source>
</evidence>
<dbReference type="SMART" id="SM00448">
    <property type="entry name" value="REC"/>
    <property type="match status" value="1"/>
</dbReference>
<proteinExistence type="predicted"/>
<dbReference type="InterPro" id="IPR011006">
    <property type="entry name" value="CheY-like_superfamily"/>
</dbReference>
<name>A0A9X1YL57_9BURK</name>
<evidence type="ECO:0000313" key="4">
    <source>
        <dbReference type="EMBL" id="MCK9687747.1"/>
    </source>
</evidence>
<dbReference type="GO" id="GO:0003677">
    <property type="term" value="F:DNA binding"/>
    <property type="evidence" value="ECO:0007669"/>
    <property type="project" value="UniProtKB-KW"/>
</dbReference>
<comment type="caution">
    <text evidence="4">The sequence shown here is derived from an EMBL/GenBank/DDBJ whole genome shotgun (WGS) entry which is preliminary data.</text>
</comment>
<feature type="modified residue" description="4-aspartylphosphate" evidence="2">
    <location>
        <position position="83"/>
    </location>
</feature>
<dbReference type="Pfam" id="PF00072">
    <property type="entry name" value="Response_reg"/>
    <property type="match status" value="1"/>
</dbReference>
<feature type="domain" description="Response regulatory" evidence="3">
    <location>
        <begin position="30"/>
        <end position="148"/>
    </location>
</feature>
<dbReference type="Proteomes" id="UP001139353">
    <property type="component" value="Unassembled WGS sequence"/>
</dbReference>
<gene>
    <name evidence="4" type="ORF">LPC04_18755</name>
</gene>
<dbReference type="AlphaFoldDB" id="A0A9X1YL57"/>
<dbReference type="RefSeq" id="WP_275683783.1">
    <property type="nucleotide sequence ID" value="NZ_JAJLJH010000005.1"/>
</dbReference>
<dbReference type="PROSITE" id="PS50110">
    <property type="entry name" value="RESPONSE_REGULATORY"/>
    <property type="match status" value="1"/>
</dbReference>
<organism evidence="4 5">
    <name type="scientific">Scleromatobacter humisilvae</name>
    <dbReference type="NCBI Taxonomy" id="2897159"/>
    <lineage>
        <taxon>Bacteria</taxon>
        <taxon>Pseudomonadati</taxon>
        <taxon>Pseudomonadota</taxon>
        <taxon>Betaproteobacteria</taxon>
        <taxon>Burkholderiales</taxon>
        <taxon>Sphaerotilaceae</taxon>
        <taxon>Scleromatobacter</taxon>
    </lineage>
</organism>
<dbReference type="InterPro" id="IPR058245">
    <property type="entry name" value="NreC/VraR/RcsB-like_REC"/>
</dbReference>
<evidence type="ECO:0000256" key="2">
    <source>
        <dbReference type="PROSITE-ProRule" id="PRU00169"/>
    </source>
</evidence>
<dbReference type="Gene3D" id="3.40.50.2300">
    <property type="match status" value="1"/>
</dbReference>
<keyword evidence="5" id="KW-1185">Reference proteome</keyword>
<sequence>MNPRGATADAAGAALRVRPRGDDAPARALEVYVVEDNVIVLESLIAALEELAPVRVVGTASDESVAVDWLRADGERCDLVIIDIFLRTGSGLGVIAAARQKRPGAALVVLSNYATDEMQARCLASGADRVFDKSRDIDQLVAYCIALWSREPGELPH</sequence>
<evidence type="ECO:0000259" key="3">
    <source>
        <dbReference type="PROSITE" id="PS50110"/>
    </source>
</evidence>
<dbReference type="InterPro" id="IPR001789">
    <property type="entry name" value="Sig_transdc_resp-reg_receiver"/>
</dbReference>
<reference evidence="4" key="1">
    <citation type="submission" date="2021-11" db="EMBL/GenBank/DDBJ databases">
        <title>BS-T2-15 a new species belonging to the Comamonadaceae family isolated from the soil of a French oak forest.</title>
        <authorList>
            <person name="Mieszkin S."/>
            <person name="Alain K."/>
        </authorList>
    </citation>
    <scope>NUCLEOTIDE SEQUENCE</scope>
    <source>
        <strain evidence="4">BS-T2-15</strain>
    </source>
</reference>
<dbReference type="GO" id="GO:0000160">
    <property type="term" value="P:phosphorelay signal transduction system"/>
    <property type="evidence" value="ECO:0007669"/>
    <property type="project" value="InterPro"/>
</dbReference>
<keyword evidence="1" id="KW-0238">DNA-binding</keyword>
<dbReference type="InterPro" id="IPR039420">
    <property type="entry name" value="WalR-like"/>
</dbReference>
<dbReference type="PANTHER" id="PTHR43214:SF43">
    <property type="entry name" value="TWO-COMPONENT RESPONSE REGULATOR"/>
    <property type="match status" value="1"/>
</dbReference>
<dbReference type="PANTHER" id="PTHR43214">
    <property type="entry name" value="TWO-COMPONENT RESPONSE REGULATOR"/>
    <property type="match status" value="1"/>
</dbReference>
<dbReference type="EMBL" id="JAJLJH010000005">
    <property type="protein sequence ID" value="MCK9687747.1"/>
    <property type="molecule type" value="Genomic_DNA"/>
</dbReference>
<dbReference type="CDD" id="cd17535">
    <property type="entry name" value="REC_NarL-like"/>
    <property type="match status" value="1"/>
</dbReference>
<protein>
    <submittedName>
        <fullName evidence="4">Response regulator transcription factor</fullName>
    </submittedName>
</protein>
<keyword evidence="2" id="KW-0597">Phosphoprotein</keyword>
<evidence type="ECO:0000313" key="5">
    <source>
        <dbReference type="Proteomes" id="UP001139353"/>
    </source>
</evidence>
<dbReference type="SUPFAM" id="SSF52172">
    <property type="entry name" value="CheY-like"/>
    <property type="match status" value="1"/>
</dbReference>
<accession>A0A9X1YL57</accession>